<dbReference type="AlphaFoldDB" id="A0AAI8YYM3"/>
<dbReference type="GO" id="GO:0005737">
    <property type="term" value="C:cytoplasm"/>
    <property type="evidence" value="ECO:0007669"/>
    <property type="project" value="UniProtKB-SubCell"/>
</dbReference>
<dbReference type="InterPro" id="IPR045132">
    <property type="entry name" value="UBE4"/>
</dbReference>
<dbReference type="GO" id="GO:0034450">
    <property type="term" value="F:ubiquitin-ubiquitin ligase activity"/>
    <property type="evidence" value="ECO:0007669"/>
    <property type="project" value="InterPro"/>
</dbReference>
<evidence type="ECO:0000256" key="11">
    <source>
        <dbReference type="SAM" id="Coils"/>
    </source>
</evidence>
<name>A0AAI8YYM3_9PEZI</name>
<accession>A0AAI8YYM3</accession>
<evidence type="ECO:0000256" key="7">
    <source>
        <dbReference type="ARBA" id="ARBA00022679"/>
    </source>
</evidence>
<keyword evidence="9" id="KW-0413">Isomerase</keyword>
<dbReference type="PANTHER" id="PTHR13931:SF2">
    <property type="entry name" value="UBIQUITIN CONJUGATION FACTOR E4 B"/>
    <property type="match status" value="1"/>
</dbReference>
<dbReference type="EMBL" id="CAVMBE010000024">
    <property type="protein sequence ID" value="CAK4009047.1"/>
    <property type="molecule type" value="Genomic_DNA"/>
</dbReference>
<feature type="region of interest" description="Disordered" evidence="12">
    <location>
        <begin position="1"/>
        <end position="101"/>
    </location>
</feature>
<dbReference type="GO" id="GO:0003755">
    <property type="term" value="F:peptidyl-prolyl cis-trans isomerase activity"/>
    <property type="evidence" value="ECO:0007669"/>
    <property type="project" value="UniProtKB-KW"/>
</dbReference>
<comment type="pathway">
    <text evidence="4">Protein modification; protein ubiquitination.</text>
</comment>
<evidence type="ECO:0000256" key="9">
    <source>
        <dbReference type="ARBA" id="ARBA00023110"/>
    </source>
</evidence>
<feature type="coiled-coil region" evidence="11">
    <location>
        <begin position="505"/>
        <end position="539"/>
    </location>
</feature>
<dbReference type="GO" id="GO:0000151">
    <property type="term" value="C:ubiquitin ligase complex"/>
    <property type="evidence" value="ECO:0007669"/>
    <property type="project" value="InterPro"/>
</dbReference>
<comment type="subcellular location">
    <subcellularLocation>
        <location evidence="3">Cytoplasm</location>
    </subcellularLocation>
    <subcellularLocation>
        <location evidence="2">Nucleus</location>
    </subcellularLocation>
</comment>
<evidence type="ECO:0000256" key="5">
    <source>
        <dbReference type="ARBA" id="ARBA00007434"/>
    </source>
</evidence>
<evidence type="ECO:0000256" key="8">
    <source>
        <dbReference type="ARBA" id="ARBA00022786"/>
    </source>
</evidence>
<evidence type="ECO:0000259" key="13">
    <source>
        <dbReference type="PROSITE" id="PS51698"/>
    </source>
</evidence>
<evidence type="ECO:0000256" key="10">
    <source>
        <dbReference type="ARBA" id="ARBA00023242"/>
    </source>
</evidence>
<comment type="catalytic activity">
    <reaction evidence="1">
        <text>S-ubiquitinyl-[E2 ubiquitin-conjugating enzyme]-L-cysteine + [acceptor protein]-L-lysine = [E2 ubiquitin-conjugating enzyme]-L-cysteine + N(6)-ubiquitinyl-[acceptor protein]-L-lysine.</text>
        <dbReference type="EC" id="2.3.2.27"/>
    </reaction>
</comment>
<evidence type="ECO:0000256" key="4">
    <source>
        <dbReference type="ARBA" id="ARBA00004906"/>
    </source>
</evidence>
<reference evidence="14" key="1">
    <citation type="submission" date="2023-11" db="EMBL/GenBank/DDBJ databases">
        <authorList>
            <person name="Alioto T."/>
            <person name="Alioto T."/>
            <person name="Gomez Garrido J."/>
        </authorList>
    </citation>
    <scope>NUCLEOTIDE SEQUENCE</scope>
</reference>
<evidence type="ECO:0000256" key="12">
    <source>
        <dbReference type="SAM" id="MobiDB-lite"/>
    </source>
</evidence>
<keyword evidence="6" id="KW-0963">Cytoplasm</keyword>
<dbReference type="Proteomes" id="UP001296104">
    <property type="component" value="Unassembled WGS sequence"/>
</dbReference>
<dbReference type="PANTHER" id="PTHR13931">
    <property type="entry name" value="UBIQUITINATION FACTOR E4"/>
    <property type="match status" value="1"/>
</dbReference>
<dbReference type="CDD" id="cd16657">
    <property type="entry name" value="RING-Ubox_UBE4A"/>
    <property type="match status" value="1"/>
</dbReference>
<evidence type="ECO:0000256" key="2">
    <source>
        <dbReference type="ARBA" id="ARBA00004123"/>
    </source>
</evidence>
<dbReference type="GO" id="GO:0005634">
    <property type="term" value="C:nucleus"/>
    <property type="evidence" value="ECO:0007669"/>
    <property type="project" value="UniProtKB-SubCell"/>
</dbReference>
<organism evidence="14 15">
    <name type="scientific">Lecanosticta acicola</name>
    <dbReference type="NCBI Taxonomy" id="111012"/>
    <lineage>
        <taxon>Eukaryota</taxon>
        <taxon>Fungi</taxon>
        <taxon>Dikarya</taxon>
        <taxon>Ascomycota</taxon>
        <taxon>Pezizomycotina</taxon>
        <taxon>Dothideomycetes</taxon>
        <taxon>Dothideomycetidae</taxon>
        <taxon>Mycosphaerellales</taxon>
        <taxon>Mycosphaerellaceae</taxon>
        <taxon>Lecanosticta</taxon>
    </lineage>
</organism>
<proteinExistence type="inferred from homology"/>
<evidence type="ECO:0000256" key="1">
    <source>
        <dbReference type="ARBA" id="ARBA00000900"/>
    </source>
</evidence>
<evidence type="ECO:0000313" key="14">
    <source>
        <dbReference type="EMBL" id="CAK4009047.1"/>
    </source>
</evidence>
<dbReference type="PROSITE" id="PS51698">
    <property type="entry name" value="U_BOX"/>
    <property type="match status" value="1"/>
</dbReference>
<dbReference type="Pfam" id="PF10408">
    <property type="entry name" value="Ufd2P_core"/>
    <property type="match status" value="1"/>
</dbReference>
<protein>
    <submittedName>
        <fullName evidence="14">Related to ubiquitin fusion degradation -2</fullName>
    </submittedName>
</protein>
<dbReference type="InterPro" id="IPR003613">
    <property type="entry name" value="Ubox_domain"/>
</dbReference>
<comment type="similarity">
    <text evidence="5">Belongs to the ubiquitin conjugation factor E4 family.</text>
</comment>
<keyword evidence="11" id="KW-0175">Coiled coil</keyword>
<dbReference type="InterPro" id="IPR019474">
    <property type="entry name" value="Ub_conjug_fac_E4_core"/>
</dbReference>
<evidence type="ECO:0000313" key="15">
    <source>
        <dbReference type="Proteomes" id="UP001296104"/>
    </source>
</evidence>
<dbReference type="GO" id="GO:0006511">
    <property type="term" value="P:ubiquitin-dependent protein catabolic process"/>
    <property type="evidence" value="ECO:0007669"/>
    <property type="project" value="InterPro"/>
</dbReference>
<feature type="compositionally biased region" description="Low complexity" evidence="12">
    <location>
        <begin position="37"/>
        <end position="49"/>
    </location>
</feature>
<sequence>MDSNQSDADKIRAKRLAKLGGPTTSGSPPPVQNNAEPSSKPTTPPTTDGSSEKAPAQQLEVQQKAAAPKITVKPRPASPAKRERDGSEKPRARAERPPEALETWQDRNLRQVFRVTLKEQELKDAHGNRLIYLPSTKDDLKEQNRPLLLNVEVLETAITEAAGQAPGAKVFAYLLQSFKRVARGIRSLRTGVDDAKLEILRETRRLCMSYCVFAITIPDMFGVETTSNPLVDHLLADPECDVGICTDFLTEACSRFEEDEGIKDVIVGAAEELSRQLAKLDMNEGLFQPYVTGIRNLLRFPKIVEAVTQSPIWAPGDVEPQELETKSLLGPFFRLSPVQPAVANNLFSAPRSRDRNSIATAQGAARMTLRTHQAELFEIVNGIVRAGKEPKERMLDWFALTVNKNHKRRAMRPDYKSISSDGFMVNVTNVLDQLCEPFMDATFSKIDKIDVNYLRRNPRVDISDETKINADQKTSDEFYSHQAEGTNGFISECFFLTVAAHHYGTEAAQEQMSTWRKHIKRMEQDVDAMEGERHKYINDPRYLAQYENALKKAKERVDNTWCYIHAIQGVLLDDLNQARSMQFMRYLIVWLLRLASGRNVPKERLELPLPAKQADVFKCLPEYFLEDIVDNFKFITSHIPHIITPQQCDEIVQICITFLRSTEYVKNAGVKSGLVSILFYGVQPFYNHARGVLGDLLIGSPFAHKHLLHALMRFYIEAESTGTHTQFYDKFNIRYEIFQVIKKIWVNTMYRESLQKESEVNTDFFIQFVNMLVNDFTFVLDESLSSMTKIHDLTKELEDPAAMQDLDDQQKKEKEELLEDHKGRAKNYMQLTKETMEALILFTETLAGAFTRAEIVTRLADMLDYNLDTLVGPKRTNLKLKDAAEYGFHPFQLLSDILSVYINLSSKKPFIEAIARDERSYKAANFTEATRLMQKRAMKSPEELRQWEALGEAVAEEKRLVEEAEEDFDDAPDDFLDPLMGTLMDDPITLPRSKETVDRSTIRSHLLNDPTDPFNRTPLKIEDVIPNAQLKDAIETWKASKRAQRTANQMDMSEG</sequence>
<keyword evidence="15" id="KW-1185">Reference proteome</keyword>
<dbReference type="Gene3D" id="3.30.40.10">
    <property type="entry name" value="Zinc/RING finger domain, C3HC4 (zinc finger)"/>
    <property type="match status" value="1"/>
</dbReference>
<dbReference type="GO" id="GO:0000209">
    <property type="term" value="P:protein polyubiquitination"/>
    <property type="evidence" value="ECO:0007669"/>
    <property type="project" value="TreeGrafter"/>
</dbReference>
<keyword evidence="7" id="KW-0808">Transferase</keyword>
<keyword evidence="9" id="KW-0697">Rotamase</keyword>
<dbReference type="SUPFAM" id="SSF57850">
    <property type="entry name" value="RING/U-box"/>
    <property type="match status" value="1"/>
</dbReference>
<keyword evidence="10" id="KW-0539">Nucleus</keyword>
<dbReference type="GO" id="GO:0036503">
    <property type="term" value="P:ERAD pathway"/>
    <property type="evidence" value="ECO:0007669"/>
    <property type="project" value="InterPro"/>
</dbReference>
<gene>
    <name evidence="14" type="ORF">LECACI_7A004381</name>
</gene>
<evidence type="ECO:0000256" key="3">
    <source>
        <dbReference type="ARBA" id="ARBA00004496"/>
    </source>
</evidence>
<comment type="caution">
    <text evidence="14">The sequence shown here is derived from an EMBL/GenBank/DDBJ whole genome shotgun (WGS) entry which is preliminary data.</text>
</comment>
<feature type="compositionally biased region" description="Basic and acidic residues" evidence="12">
    <location>
        <begin position="80"/>
        <end position="101"/>
    </location>
</feature>
<dbReference type="Pfam" id="PF04564">
    <property type="entry name" value="U-box"/>
    <property type="match status" value="1"/>
</dbReference>
<keyword evidence="8" id="KW-0833">Ubl conjugation pathway</keyword>
<dbReference type="InterPro" id="IPR013083">
    <property type="entry name" value="Znf_RING/FYVE/PHD"/>
</dbReference>
<dbReference type="FunFam" id="3.30.40.10:FF:000055">
    <property type="entry name" value="Ubiquitin conjugation factor e4 a"/>
    <property type="match status" value="1"/>
</dbReference>
<evidence type="ECO:0000256" key="6">
    <source>
        <dbReference type="ARBA" id="ARBA00022490"/>
    </source>
</evidence>
<dbReference type="SMART" id="SM00504">
    <property type="entry name" value="Ubox"/>
    <property type="match status" value="1"/>
</dbReference>
<feature type="domain" description="U-box" evidence="13">
    <location>
        <begin position="970"/>
        <end position="1044"/>
    </location>
</feature>